<dbReference type="EMBL" id="GBXM01034506">
    <property type="protein sequence ID" value="JAH74071.1"/>
    <property type="molecule type" value="Transcribed_RNA"/>
</dbReference>
<organism evidence="1">
    <name type="scientific">Anguilla anguilla</name>
    <name type="common">European freshwater eel</name>
    <name type="synonym">Muraena anguilla</name>
    <dbReference type="NCBI Taxonomy" id="7936"/>
    <lineage>
        <taxon>Eukaryota</taxon>
        <taxon>Metazoa</taxon>
        <taxon>Chordata</taxon>
        <taxon>Craniata</taxon>
        <taxon>Vertebrata</taxon>
        <taxon>Euteleostomi</taxon>
        <taxon>Actinopterygii</taxon>
        <taxon>Neopterygii</taxon>
        <taxon>Teleostei</taxon>
        <taxon>Anguilliformes</taxon>
        <taxon>Anguillidae</taxon>
        <taxon>Anguilla</taxon>
    </lineage>
</organism>
<accession>A0A0E9V7T9</accession>
<sequence length="32" mass="3612">MHFAWESLNQLDCLLSHEKPNGCLAVLLQSTI</sequence>
<evidence type="ECO:0000313" key="1">
    <source>
        <dbReference type="EMBL" id="JAH74071.1"/>
    </source>
</evidence>
<protein>
    <submittedName>
        <fullName evidence="1">Uncharacterized protein</fullName>
    </submittedName>
</protein>
<name>A0A0E9V7T9_ANGAN</name>
<dbReference type="AlphaFoldDB" id="A0A0E9V7T9"/>
<proteinExistence type="predicted"/>
<reference evidence="1" key="2">
    <citation type="journal article" date="2015" name="Fish Shellfish Immunol.">
        <title>Early steps in the European eel (Anguilla anguilla)-Vibrio vulnificus interaction in the gills: Role of the RtxA13 toxin.</title>
        <authorList>
            <person name="Callol A."/>
            <person name="Pajuelo D."/>
            <person name="Ebbesson L."/>
            <person name="Teles M."/>
            <person name="MacKenzie S."/>
            <person name="Amaro C."/>
        </authorList>
    </citation>
    <scope>NUCLEOTIDE SEQUENCE</scope>
</reference>
<reference evidence="1" key="1">
    <citation type="submission" date="2014-11" db="EMBL/GenBank/DDBJ databases">
        <authorList>
            <person name="Amaro Gonzalez C."/>
        </authorList>
    </citation>
    <scope>NUCLEOTIDE SEQUENCE</scope>
</reference>